<dbReference type="InterPro" id="IPR011146">
    <property type="entry name" value="HIT-like"/>
</dbReference>
<feature type="short sequence motif" description="Histidine triad motif" evidence="1">
    <location>
        <begin position="138"/>
        <end position="142"/>
    </location>
</feature>
<proteinExistence type="predicted"/>
<organism evidence="4 5">
    <name type="scientific">Sphingomonas natans</name>
    <dbReference type="NCBI Taxonomy" id="3063330"/>
    <lineage>
        <taxon>Bacteria</taxon>
        <taxon>Pseudomonadati</taxon>
        <taxon>Pseudomonadota</taxon>
        <taxon>Alphaproteobacteria</taxon>
        <taxon>Sphingomonadales</taxon>
        <taxon>Sphingomonadaceae</taxon>
        <taxon>Sphingomonas</taxon>
    </lineage>
</organism>
<feature type="domain" description="HIT" evidence="3">
    <location>
        <begin position="48"/>
        <end position="155"/>
    </location>
</feature>
<dbReference type="PRINTS" id="PR00332">
    <property type="entry name" value="HISTRIAD"/>
</dbReference>
<accession>A0ABT8Y9C6</accession>
<dbReference type="EMBL" id="JAUOTP010000003">
    <property type="protein sequence ID" value="MDO6414255.1"/>
    <property type="molecule type" value="Genomic_DNA"/>
</dbReference>
<dbReference type="InterPro" id="IPR036265">
    <property type="entry name" value="HIT-like_sf"/>
</dbReference>
<evidence type="ECO:0000256" key="1">
    <source>
        <dbReference type="PROSITE-ProRule" id="PRU00464"/>
    </source>
</evidence>
<comment type="caution">
    <text evidence="4">The sequence shown here is derived from an EMBL/GenBank/DDBJ whole genome shotgun (WGS) entry which is preliminary data.</text>
</comment>
<feature type="chain" id="PRO_5046784213" evidence="2">
    <location>
        <begin position="23"/>
        <end position="165"/>
    </location>
</feature>
<evidence type="ECO:0000313" key="4">
    <source>
        <dbReference type="EMBL" id="MDO6414255.1"/>
    </source>
</evidence>
<gene>
    <name evidence="4" type="ORF">Q4F19_07660</name>
</gene>
<reference evidence="4" key="1">
    <citation type="submission" date="2023-07" db="EMBL/GenBank/DDBJ databases">
        <authorList>
            <person name="Kim M."/>
        </authorList>
    </citation>
    <scope>NUCLEOTIDE SEQUENCE</scope>
    <source>
        <strain evidence="4">BIUV-7</strain>
    </source>
</reference>
<dbReference type="RefSeq" id="WP_303541308.1">
    <property type="nucleotide sequence ID" value="NZ_JAUOTP010000003.1"/>
</dbReference>
<feature type="signal peptide" evidence="2">
    <location>
        <begin position="1"/>
        <end position="22"/>
    </location>
</feature>
<dbReference type="Gene3D" id="3.30.428.10">
    <property type="entry name" value="HIT-like"/>
    <property type="match status" value="1"/>
</dbReference>
<dbReference type="Proteomes" id="UP001169764">
    <property type="component" value="Unassembled WGS sequence"/>
</dbReference>
<protein>
    <submittedName>
        <fullName evidence="4">HIT domain-containing protein</fullName>
    </submittedName>
</protein>
<keyword evidence="2" id="KW-0732">Signal</keyword>
<dbReference type="InterPro" id="IPR001310">
    <property type="entry name" value="Histidine_triad_HIT"/>
</dbReference>
<evidence type="ECO:0000313" key="5">
    <source>
        <dbReference type="Proteomes" id="UP001169764"/>
    </source>
</evidence>
<evidence type="ECO:0000256" key="2">
    <source>
        <dbReference type="SAM" id="SignalP"/>
    </source>
</evidence>
<dbReference type="PANTHER" id="PTHR46648:SF1">
    <property type="entry name" value="ADENOSINE 5'-MONOPHOSPHORAMIDASE HNT1"/>
    <property type="match status" value="1"/>
</dbReference>
<dbReference type="PROSITE" id="PS51084">
    <property type="entry name" value="HIT_2"/>
    <property type="match status" value="1"/>
</dbReference>
<dbReference type="PANTHER" id="PTHR46648">
    <property type="entry name" value="HIT FAMILY PROTEIN 1"/>
    <property type="match status" value="1"/>
</dbReference>
<evidence type="ECO:0000259" key="3">
    <source>
        <dbReference type="PROSITE" id="PS51084"/>
    </source>
</evidence>
<dbReference type="SUPFAM" id="SSF54197">
    <property type="entry name" value="HIT-like"/>
    <property type="match status" value="1"/>
</dbReference>
<name>A0ABT8Y9C6_9SPHN</name>
<dbReference type="Pfam" id="PF01230">
    <property type="entry name" value="HIT"/>
    <property type="match status" value="1"/>
</dbReference>
<keyword evidence="5" id="KW-1185">Reference proteome</keyword>
<sequence>MKRLVMGYMMMTAIGAATATSAQTKPPVSANSGATLCPLSAPYDANNPCARIIQGQLPVSIIAQNKRVIAIIPLDWVHPNHALVMPKRPVRNLYDLDDRDLVAVMHMVKRVATAQQRAVGSTGFSLQQNNASSQDVCHLHVHVIPNTPLVPRVRATRAEMDAMAE</sequence>